<gene>
    <name evidence="1" type="ORF">HPLM_LOCUS14243</name>
</gene>
<name>A0A0N4WRW7_HAEPC</name>
<dbReference type="OrthoDB" id="5853490at2759"/>
<dbReference type="WBParaSite" id="HPLM_0001425101-mRNA-1">
    <property type="protein sequence ID" value="HPLM_0001425101-mRNA-1"/>
    <property type="gene ID" value="HPLM_0001425101"/>
</dbReference>
<sequence>MEELKKRGLLSKCDVVENKRLASDGELEAVHERPYIRRMKNTTKVRLQLSSLFPCSSCLVHMVRRLRDLLFVVISSFHFISFHCVHFDLSPHCGSLHNRSIVVMPSISKNYRCVPMSSHHFFQLSESELRVTEDGVNSIFLTHDTFHIASKAAGAVLEASEVKLLGSKGLPRIKSLAVPLEDSLNIVSRTF</sequence>
<evidence type="ECO:0000313" key="3">
    <source>
        <dbReference type="WBParaSite" id="HPLM_0001425101-mRNA-1"/>
    </source>
</evidence>
<proteinExistence type="predicted"/>
<dbReference type="InterPro" id="IPR037138">
    <property type="entry name" value="His_deacetylse_dom_sf"/>
</dbReference>
<keyword evidence="2" id="KW-1185">Reference proteome</keyword>
<dbReference type="Proteomes" id="UP000268014">
    <property type="component" value="Unassembled WGS sequence"/>
</dbReference>
<dbReference type="Gene3D" id="3.40.800.20">
    <property type="entry name" value="Histone deacetylase domain"/>
    <property type="match status" value="1"/>
</dbReference>
<reference evidence="1 2" key="2">
    <citation type="submission" date="2018-11" db="EMBL/GenBank/DDBJ databases">
        <authorList>
            <consortium name="Pathogen Informatics"/>
        </authorList>
    </citation>
    <scope>NUCLEOTIDE SEQUENCE [LARGE SCALE GENOMIC DNA]</scope>
    <source>
        <strain evidence="1 2">MHpl1</strain>
    </source>
</reference>
<evidence type="ECO:0000313" key="1">
    <source>
        <dbReference type="EMBL" id="VDO52252.1"/>
    </source>
</evidence>
<dbReference type="AlphaFoldDB" id="A0A0N4WRW7"/>
<accession>A0A0N4WRW7</accession>
<dbReference type="EMBL" id="UZAF01018496">
    <property type="protein sequence ID" value="VDO52252.1"/>
    <property type="molecule type" value="Genomic_DNA"/>
</dbReference>
<organism evidence="3">
    <name type="scientific">Haemonchus placei</name>
    <name type="common">Barber's pole worm</name>
    <dbReference type="NCBI Taxonomy" id="6290"/>
    <lineage>
        <taxon>Eukaryota</taxon>
        <taxon>Metazoa</taxon>
        <taxon>Ecdysozoa</taxon>
        <taxon>Nematoda</taxon>
        <taxon>Chromadorea</taxon>
        <taxon>Rhabditida</taxon>
        <taxon>Rhabditina</taxon>
        <taxon>Rhabditomorpha</taxon>
        <taxon>Strongyloidea</taxon>
        <taxon>Trichostrongylidae</taxon>
        <taxon>Haemonchus</taxon>
    </lineage>
</organism>
<reference evidence="3" key="1">
    <citation type="submission" date="2017-02" db="UniProtKB">
        <authorList>
            <consortium name="WormBaseParasite"/>
        </authorList>
    </citation>
    <scope>IDENTIFICATION</scope>
</reference>
<evidence type="ECO:0000313" key="2">
    <source>
        <dbReference type="Proteomes" id="UP000268014"/>
    </source>
</evidence>
<protein>
    <submittedName>
        <fullName evidence="3">Histone deacetylase</fullName>
    </submittedName>
</protein>